<evidence type="ECO:0000256" key="6">
    <source>
        <dbReference type="ARBA" id="ARBA00022734"/>
    </source>
</evidence>
<dbReference type="PANTHER" id="PTHR46746:SF9">
    <property type="entry name" value="CD209 ANTIGEN-LIKE PROTEIN C-LIKE"/>
    <property type="match status" value="1"/>
</dbReference>
<keyword evidence="5" id="KW-0479">Metal-binding</keyword>
<evidence type="ECO:0000256" key="2">
    <source>
        <dbReference type="ARBA" id="ARBA00022475"/>
    </source>
</evidence>
<feature type="domain" description="C-type lectin" evidence="16">
    <location>
        <begin position="90"/>
        <end position="207"/>
    </location>
</feature>
<evidence type="ECO:0000256" key="14">
    <source>
        <dbReference type="ARBA" id="ARBA00023180"/>
    </source>
</evidence>
<dbReference type="GO" id="GO:0005886">
    <property type="term" value="C:plasma membrane"/>
    <property type="evidence" value="ECO:0007669"/>
    <property type="project" value="UniProtKB-SubCell"/>
</dbReference>
<dbReference type="EMBL" id="JACASF010000010">
    <property type="protein sequence ID" value="KAF6452011.1"/>
    <property type="molecule type" value="Genomic_DNA"/>
</dbReference>
<dbReference type="FunFam" id="3.10.100.10:FF:000024">
    <property type="entry name" value="C-type lectin domain family 4 member A"/>
    <property type="match status" value="1"/>
</dbReference>
<evidence type="ECO:0000256" key="15">
    <source>
        <dbReference type="SAM" id="Phobius"/>
    </source>
</evidence>
<dbReference type="InParanoid" id="A0A7J8FWL8"/>
<organism evidence="17 18">
    <name type="scientific">Molossus molossus</name>
    <name type="common">Pallas' mastiff bat</name>
    <name type="synonym">Vespertilio molossus</name>
    <dbReference type="NCBI Taxonomy" id="27622"/>
    <lineage>
        <taxon>Eukaryota</taxon>
        <taxon>Metazoa</taxon>
        <taxon>Chordata</taxon>
        <taxon>Craniata</taxon>
        <taxon>Vertebrata</taxon>
        <taxon>Euteleostomi</taxon>
        <taxon>Mammalia</taxon>
        <taxon>Eutheria</taxon>
        <taxon>Laurasiatheria</taxon>
        <taxon>Chiroptera</taxon>
        <taxon>Yangochiroptera</taxon>
        <taxon>Molossidae</taxon>
        <taxon>Molossus</taxon>
    </lineage>
</organism>
<comment type="caution">
    <text evidence="17">The sequence shown here is derived from an EMBL/GenBank/DDBJ whole genome shotgun (WGS) entry which is preliminary data.</text>
</comment>
<evidence type="ECO:0000256" key="8">
    <source>
        <dbReference type="ARBA" id="ARBA00022859"/>
    </source>
</evidence>
<evidence type="ECO:0000256" key="10">
    <source>
        <dbReference type="ARBA" id="ARBA00022989"/>
    </source>
</evidence>
<evidence type="ECO:0000256" key="12">
    <source>
        <dbReference type="ARBA" id="ARBA00023136"/>
    </source>
</evidence>
<dbReference type="CDD" id="cd03590">
    <property type="entry name" value="CLECT_DC-SIGN_like"/>
    <property type="match status" value="1"/>
</dbReference>
<dbReference type="AlphaFoldDB" id="A0A7J8FWL8"/>
<keyword evidence="4 15" id="KW-0812">Transmembrane</keyword>
<dbReference type="PANTHER" id="PTHR46746">
    <property type="entry name" value="KILLER CELL LECTIN-LIKE RECEPTOR SUBFAMILY F MEMBER 2"/>
    <property type="match status" value="1"/>
</dbReference>
<evidence type="ECO:0000256" key="1">
    <source>
        <dbReference type="ARBA" id="ARBA00004401"/>
    </source>
</evidence>
<evidence type="ECO:0000256" key="11">
    <source>
        <dbReference type="ARBA" id="ARBA00023130"/>
    </source>
</evidence>
<dbReference type="GO" id="GO:0002250">
    <property type="term" value="P:adaptive immune response"/>
    <property type="evidence" value="ECO:0007669"/>
    <property type="project" value="UniProtKB-KW"/>
</dbReference>
<dbReference type="InterPro" id="IPR001304">
    <property type="entry name" value="C-type_lectin-like"/>
</dbReference>
<keyword evidence="2" id="KW-1003">Cell membrane</keyword>
<dbReference type="InterPro" id="IPR016187">
    <property type="entry name" value="CTDL_fold"/>
</dbReference>
<protein>
    <submittedName>
        <fullName evidence="17">C-type lectin domain family 4 member D</fullName>
    </submittedName>
</protein>
<evidence type="ECO:0000256" key="9">
    <source>
        <dbReference type="ARBA" id="ARBA00022968"/>
    </source>
</evidence>
<keyword evidence="10 15" id="KW-1133">Transmembrane helix</keyword>
<dbReference type="SMART" id="SM00034">
    <property type="entry name" value="CLECT"/>
    <property type="match status" value="1"/>
</dbReference>
<name>A0A7J8FWL8_MOLMO</name>
<evidence type="ECO:0000313" key="17">
    <source>
        <dbReference type="EMBL" id="KAF6452011.1"/>
    </source>
</evidence>
<keyword evidence="11" id="KW-1064">Adaptive immunity</keyword>
<dbReference type="InterPro" id="IPR016186">
    <property type="entry name" value="C-type_lectin-like/link_sf"/>
</dbReference>
<gene>
    <name evidence="17" type="ORF">HJG59_002977</name>
</gene>
<evidence type="ECO:0000256" key="7">
    <source>
        <dbReference type="ARBA" id="ARBA00022837"/>
    </source>
</evidence>
<dbReference type="Gene3D" id="3.10.100.10">
    <property type="entry name" value="Mannose-Binding Protein A, subunit A"/>
    <property type="match status" value="1"/>
</dbReference>
<keyword evidence="7" id="KW-0106">Calcium</keyword>
<proteinExistence type="predicted"/>
<evidence type="ECO:0000259" key="16">
    <source>
        <dbReference type="PROSITE" id="PS50041"/>
    </source>
</evidence>
<dbReference type="GO" id="GO:0045087">
    <property type="term" value="P:innate immune response"/>
    <property type="evidence" value="ECO:0007669"/>
    <property type="project" value="UniProtKB-KW"/>
</dbReference>
<dbReference type="GO" id="GO:0030246">
    <property type="term" value="F:carbohydrate binding"/>
    <property type="evidence" value="ECO:0007669"/>
    <property type="project" value="UniProtKB-KW"/>
</dbReference>
<dbReference type="FunCoup" id="A0A7J8FWL8">
    <property type="interactions" value="91"/>
</dbReference>
<keyword evidence="8" id="KW-0391">Immunity</keyword>
<keyword evidence="12 15" id="KW-0472">Membrane</keyword>
<keyword evidence="9" id="KW-0735">Signal-anchor</keyword>
<evidence type="ECO:0000256" key="13">
    <source>
        <dbReference type="ARBA" id="ARBA00023157"/>
    </source>
</evidence>
<keyword evidence="13" id="KW-1015">Disulfide bond</keyword>
<feature type="transmembrane region" description="Helical" evidence="15">
    <location>
        <begin position="20"/>
        <end position="46"/>
    </location>
</feature>
<dbReference type="Proteomes" id="UP000550707">
    <property type="component" value="Unassembled WGS sequence"/>
</dbReference>
<dbReference type="InterPro" id="IPR033989">
    <property type="entry name" value="CD209-like_CTLD"/>
</dbReference>
<evidence type="ECO:0000313" key="18">
    <source>
        <dbReference type="Proteomes" id="UP000550707"/>
    </source>
</evidence>
<dbReference type="PROSITE" id="PS50041">
    <property type="entry name" value="C_TYPE_LECTIN_2"/>
    <property type="match status" value="1"/>
</dbReference>
<evidence type="ECO:0000256" key="5">
    <source>
        <dbReference type="ARBA" id="ARBA00022723"/>
    </source>
</evidence>
<evidence type="ECO:0000256" key="4">
    <source>
        <dbReference type="ARBA" id="ARBA00022692"/>
    </source>
</evidence>
<keyword evidence="18" id="KW-1185">Reference proteome</keyword>
<keyword evidence="3" id="KW-0399">Innate immunity</keyword>
<dbReference type="SUPFAM" id="SSF56436">
    <property type="entry name" value="C-type lectin-like"/>
    <property type="match status" value="1"/>
</dbReference>
<dbReference type="Pfam" id="PF00059">
    <property type="entry name" value="Lectin_C"/>
    <property type="match status" value="1"/>
</dbReference>
<dbReference type="GO" id="GO:0046872">
    <property type="term" value="F:metal ion binding"/>
    <property type="evidence" value="ECO:0007669"/>
    <property type="project" value="UniProtKB-KW"/>
</dbReference>
<keyword evidence="6 17" id="KW-0430">Lectin</keyword>
<reference evidence="17 18" key="1">
    <citation type="journal article" date="2020" name="Nature">
        <title>Six reference-quality genomes reveal evolution of bat adaptations.</title>
        <authorList>
            <person name="Jebb D."/>
            <person name="Huang Z."/>
            <person name="Pippel M."/>
            <person name="Hughes G.M."/>
            <person name="Lavrichenko K."/>
            <person name="Devanna P."/>
            <person name="Winkler S."/>
            <person name="Jermiin L.S."/>
            <person name="Skirmuntt E.C."/>
            <person name="Katzourakis A."/>
            <person name="Burkitt-Gray L."/>
            <person name="Ray D.A."/>
            <person name="Sullivan K.A.M."/>
            <person name="Roscito J.G."/>
            <person name="Kirilenko B.M."/>
            <person name="Davalos L.M."/>
            <person name="Corthals A.P."/>
            <person name="Power M.L."/>
            <person name="Jones G."/>
            <person name="Ransome R.D."/>
            <person name="Dechmann D.K.N."/>
            <person name="Locatelli A.G."/>
            <person name="Puechmaille S.J."/>
            <person name="Fedrigo O."/>
            <person name="Jarvis E.D."/>
            <person name="Hiller M."/>
            <person name="Vernes S.C."/>
            <person name="Myers E.W."/>
            <person name="Teeling E.C."/>
        </authorList>
    </citation>
    <scope>NUCLEOTIDE SEQUENCE [LARGE SCALE GENOMIC DNA]</scope>
    <source>
        <strain evidence="17">MMolMol1</strain>
        <tissue evidence="17">Muscle</tissue>
    </source>
</reference>
<dbReference type="InterPro" id="IPR051379">
    <property type="entry name" value="C-type_Lectin_Receptor_IMM"/>
</dbReference>
<comment type="subcellular location">
    <subcellularLocation>
        <location evidence="1">Cell membrane</location>
        <topology evidence="1">Single-pass type II membrane protein</topology>
    </subcellularLocation>
</comment>
<keyword evidence="14" id="KW-0325">Glycoprotein</keyword>
<sequence>MGQEEPQNKQGCQHFQLIPGIIAIVFISLLSVCFIASCLVTHNNLLRCKKNMGMFKSPEHSTKLTCINEQSEVKGTGNTWNCCPVGWRAFQSNCYLPLNDKKTWVESERNCIELVAHLATISTEAEQNFIIQFLDRHFLYFLGLSRENPEGQWQWVDRTPFNPHIIFWHKGEPNNHQTENCVVLANDQNKWTWKNFSCNFEASRICKKPGRILI</sequence>
<evidence type="ECO:0000256" key="3">
    <source>
        <dbReference type="ARBA" id="ARBA00022588"/>
    </source>
</evidence>
<accession>A0A7J8FWL8</accession>